<organism evidence="2 3">
    <name type="scientific">Halalkalibacillus sediminis</name>
    <dbReference type="NCBI Taxonomy" id="2018042"/>
    <lineage>
        <taxon>Bacteria</taxon>
        <taxon>Bacillati</taxon>
        <taxon>Bacillota</taxon>
        <taxon>Bacilli</taxon>
        <taxon>Bacillales</taxon>
        <taxon>Bacillaceae</taxon>
        <taxon>Halalkalibacillus</taxon>
    </lineage>
</organism>
<dbReference type="AlphaFoldDB" id="A0A2I0QRD3"/>
<evidence type="ECO:0000313" key="3">
    <source>
        <dbReference type="Proteomes" id="UP000243524"/>
    </source>
</evidence>
<protein>
    <submittedName>
        <fullName evidence="2">Uncharacterized protein</fullName>
    </submittedName>
</protein>
<comment type="caution">
    <text evidence="2">The sequence shown here is derived from an EMBL/GenBank/DDBJ whole genome shotgun (WGS) entry which is preliminary data.</text>
</comment>
<keyword evidence="3" id="KW-1185">Reference proteome</keyword>
<gene>
    <name evidence="2" type="ORF">CEY16_13790</name>
</gene>
<evidence type="ECO:0000256" key="1">
    <source>
        <dbReference type="SAM" id="Phobius"/>
    </source>
</evidence>
<accession>A0A2I0QRD3</accession>
<dbReference type="OrthoDB" id="137129at2"/>
<keyword evidence="1" id="KW-1133">Transmembrane helix</keyword>
<sequence length="214" mass="23842">MKKRTTRVLITLVGLTSFVIVVLFLTGIFGGKNYEKELEEAEIEIADGGSSIYNNGENKTYLSLSDLPGGQIDRNSVKFSVAEPYPTEEAIIFFTTGPSPVDQRAGLYYLKDEEVQLIGNVIGGQIVDNLSWSPDNKNLAFQVRSSEESLYDIQILKFSDDADLISFDQLYRGEDDIFSSGSFENMEWVSETELSLSFANSDSLILDTENLEVN</sequence>
<dbReference type="Proteomes" id="UP000243524">
    <property type="component" value="Unassembled WGS sequence"/>
</dbReference>
<proteinExistence type="predicted"/>
<dbReference type="RefSeq" id="WP_101332629.1">
    <property type="nucleotide sequence ID" value="NZ_PJNH01000004.1"/>
</dbReference>
<feature type="transmembrane region" description="Helical" evidence="1">
    <location>
        <begin position="7"/>
        <end position="29"/>
    </location>
</feature>
<dbReference type="EMBL" id="PJNH01000004">
    <property type="protein sequence ID" value="PKR76879.1"/>
    <property type="molecule type" value="Genomic_DNA"/>
</dbReference>
<reference evidence="2 3" key="1">
    <citation type="submission" date="2017-06" db="EMBL/GenBank/DDBJ databases">
        <title>the draft geome sequence of Illustriluteabacillus marina B3227.</title>
        <authorList>
            <person name="He R.-H."/>
            <person name="Du Z.-J."/>
        </authorList>
    </citation>
    <scope>NUCLEOTIDE SEQUENCE [LARGE SCALE GENOMIC DNA]</scope>
    <source>
        <strain evidence="2 3">B3227</strain>
    </source>
</reference>
<name>A0A2I0QRD3_9BACI</name>
<evidence type="ECO:0000313" key="2">
    <source>
        <dbReference type="EMBL" id="PKR76879.1"/>
    </source>
</evidence>
<keyword evidence="1" id="KW-0472">Membrane</keyword>
<keyword evidence="1" id="KW-0812">Transmembrane</keyword>